<dbReference type="GO" id="GO:0008270">
    <property type="term" value="F:zinc ion binding"/>
    <property type="evidence" value="ECO:0007669"/>
    <property type="project" value="InterPro"/>
</dbReference>
<evidence type="ECO:0000313" key="3">
    <source>
        <dbReference type="Proteomes" id="UP000188597"/>
    </source>
</evidence>
<organism evidence="2 3">
    <name type="scientific">Fictibacillus arsenicus</name>
    <dbReference type="NCBI Taxonomy" id="255247"/>
    <lineage>
        <taxon>Bacteria</taxon>
        <taxon>Bacillati</taxon>
        <taxon>Bacillota</taxon>
        <taxon>Bacilli</taxon>
        <taxon>Bacillales</taxon>
        <taxon>Fictibacillaceae</taxon>
        <taxon>Fictibacillus</taxon>
    </lineage>
</organism>
<evidence type="ECO:0000313" key="2">
    <source>
        <dbReference type="EMBL" id="OOE07017.1"/>
    </source>
</evidence>
<dbReference type="PANTHER" id="PTHR33877:SF2">
    <property type="entry name" value="OS07G0170200 PROTEIN"/>
    <property type="match status" value="1"/>
</dbReference>
<proteinExistence type="predicted"/>
<evidence type="ECO:0000259" key="1">
    <source>
        <dbReference type="SMART" id="SM00507"/>
    </source>
</evidence>
<name>A0A1V3FZ86_9BACL</name>
<dbReference type="Gene3D" id="1.10.30.50">
    <property type="match status" value="1"/>
</dbReference>
<protein>
    <recommendedName>
        <fullName evidence="1">HNH nuclease domain-containing protein</fullName>
    </recommendedName>
</protein>
<reference evidence="2 3" key="1">
    <citation type="submission" date="2016-11" db="EMBL/GenBank/DDBJ databases">
        <authorList>
            <person name="Jaros S."/>
            <person name="Januszkiewicz K."/>
            <person name="Wedrychowicz H."/>
        </authorList>
    </citation>
    <scope>NUCLEOTIDE SEQUENCE [LARGE SCALE GENOMIC DNA]</scope>
    <source>
        <strain evidence="2 3">Con a/3</strain>
    </source>
</reference>
<dbReference type="GO" id="GO:0004519">
    <property type="term" value="F:endonuclease activity"/>
    <property type="evidence" value="ECO:0007669"/>
    <property type="project" value="InterPro"/>
</dbReference>
<accession>A0A1V3FZ86</accession>
<dbReference type="InterPro" id="IPR002711">
    <property type="entry name" value="HNH"/>
</dbReference>
<sequence>MAMNQRTRFAVLRRDNHTCRYCGAKAPDVVIEIDHIIPISRGGGDEPENLVTACKPCNNGKYATTPDTPLALEADGAATALAAAIQAAATEAQERLNNHATRAQSILNACTPLWGERIDSLPPQWVDIVMDYEDMGLPPALIKDAIQTSLDTTLPGATFNAFMNTCNGHIKSIVRRAYQIIRENA</sequence>
<dbReference type="GO" id="GO:0003676">
    <property type="term" value="F:nucleic acid binding"/>
    <property type="evidence" value="ECO:0007669"/>
    <property type="project" value="InterPro"/>
</dbReference>
<dbReference type="SMART" id="SM00507">
    <property type="entry name" value="HNHc"/>
    <property type="match status" value="1"/>
</dbReference>
<gene>
    <name evidence="2" type="ORF">UN64_19560</name>
</gene>
<dbReference type="Pfam" id="PF01844">
    <property type="entry name" value="HNH"/>
    <property type="match status" value="1"/>
</dbReference>
<dbReference type="InterPro" id="IPR003615">
    <property type="entry name" value="HNH_nuc"/>
</dbReference>
<dbReference type="EMBL" id="MQMF01000012">
    <property type="protein sequence ID" value="OOE07017.1"/>
    <property type="molecule type" value="Genomic_DNA"/>
</dbReference>
<dbReference type="CDD" id="cd00085">
    <property type="entry name" value="HNHc"/>
    <property type="match status" value="1"/>
</dbReference>
<dbReference type="PANTHER" id="PTHR33877">
    <property type="entry name" value="SLL1193 PROTEIN"/>
    <property type="match status" value="1"/>
</dbReference>
<dbReference type="InterPro" id="IPR052892">
    <property type="entry name" value="NA-targeting_endonuclease"/>
</dbReference>
<dbReference type="Proteomes" id="UP000188597">
    <property type="component" value="Unassembled WGS sequence"/>
</dbReference>
<comment type="caution">
    <text evidence="2">The sequence shown here is derived from an EMBL/GenBank/DDBJ whole genome shotgun (WGS) entry which is preliminary data.</text>
</comment>
<dbReference type="AlphaFoldDB" id="A0A1V3FZ86"/>
<feature type="domain" description="HNH nuclease" evidence="1">
    <location>
        <begin position="6"/>
        <end position="59"/>
    </location>
</feature>